<evidence type="ECO:0000259" key="1">
    <source>
        <dbReference type="Pfam" id="PF00646"/>
    </source>
</evidence>
<evidence type="ECO:0000313" key="2">
    <source>
        <dbReference type="EMBL" id="KAF3766915.1"/>
    </source>
</evidence>
<dbReference type="RefSeq" id="XP_040777876.1">
    <property type="nucleotide sequence ID" value="XM_040922540.1"/>
</dbReference>
<dbReference type="OrthoDB" id="3800738at2759"/>
<keyword evidence="3" id="KW-1185">Reference proteome</keyword>
<dbReference type="EMBL" id="MU032346">
    <property type="protein sequence ID" value="KAF3766915.1"/>
    <property type="molecule type" value="Genomic_DNA"/>
</dbReference>
<dbReference type="InterPro" id="IPR001810">
    <property type="entry name" value="F-box_dom"/>
</dbReference>
<dbReference type="InterPro" id="IPR036047">
    <property type="entry name" value="F-box-like_dom_sf"/>
</dbReference>
<proteinExistence type="predicted"/>
<dbReference type="Proteomes" id="UP000803844">
    <property type="component" value="Unassembled WGS sequence"/>
</dbReference>
<dbReference type="SUPFAM" id="SSF81383">
    <property type="entry name" value="F-box domain"/>
    <property type="match status" value="1"/>
</dbReference>
<name>A0A9P4Y5K6_CRYP1</name>
<feature type="domain" description="F-box" evidence="1">
    <location>
        <begin position="9"/>
        <end position="42"/>
    </location>
</feature>
<dbReference type="AlphaFoldDB" id="A0A9P4Y5K6"/>
<comment type="caution">
    <text evidence="2">The sequence shown here is derived from an EMBL/GenBank/DDBJ whole genome shotgun (WGS) entry which is preliminary data.</text>
</comment>
<dbReference type="Pfam" id="PF00646">
    <property type="entry name" value="F-box"/>
    <property type="match status" value="1"/>
</dbReference>
<organism evidence="2 3">
    <name type="scientific">Cryphonectria parasitica (strain ATCC 38755 / EP155)</name>
    <dbReference type="NCBI Taxonomy" id="660469"/>
    <lineage>
        <taxon>Eukaryota</taxon>
        <taxon>Fungi</taxon>
        <taxon>Dikarya</taxon>
        <taxon>Ascomycota</taxon>
        <taxon>Pezizomycotina</taxon>
        <taxon>Sordariomycetes</taxon>
        <taxon>Sordariomycetidae</taxon>
        <taxon>Diaporthales</taxon>
        <taxon>Cryphonectriaceae</taxon>
        <taxon>Cryphonectria-Endothia species complex</taxon>
        <taxon>Cryphonectria</taxon>
    </lineage>
</organism>
<sequence>MDQALATVELLELILLQLDFQTILTSASRVCHDWNNVIRGSPKLQAFLFFRPERPALSNLRCHEEIRTNPLVDDKLNQLMATTPGDSHPSQLDRFLQADASWRRMLVQQPAPLKMGVWRIETGCYLQEGFKNTIEVLELTDKEDLRMEALVEYGQARKPGYTYTVYSGGQGRKRLDHEKKSLFIQKALRPERNSILNMLEECDLVVKLTRWSQTRE</sequence>
<protein>
    <recommendedName>
        <fullName evidence="1">F-box domain-containing protein</fullName>
    </recommendedName>
</protein>
<gene>
    <name evidence="2" type="ORF">M406DRAFT_350321</name>
</gene>
<reference evidence="2" key="1">
    <citation type="journal article" date="2020" name="Phytopathology">
        <title>Genome sequence of the chestnut blight fungus Cryphonectria parasitica EP155: A fundamental resource for an archetypical invasive plant pathogen.</title>
        <authorList>
            <person name="Crouch J.A."/>
            <person name="Dawe A."/>
            <person name="Aerts A."/>
            <person name="Barry K."/>
            <person name="Churchill A.C.L."/>
            <person name="Grimwood J."/>
            <person name="Hillman B."/>
            <person name="Milgroom M.G."/>
            <person name="Pangilinan J."/>
            <person name="Smith M."/>
            <person name="Salamov A."/>
            <person name="Schmutz J."/>
            <person name="Yadav J."/>
            <person name="Grigoriev I.V."/>
            <person name="Nuss D."/>
        </authorList>
    </citation>
    <scope>NUCLEOTIDE SEQUENCE</scope>
    <source>
        <strain evidence="2">EP155</strain>
    </source>
</reference>
<dbReference type="GeneID" id="63839669"/>
<evidence type="ECO:0000313" key="3">
    <source>
        <dbReference type="Proteomes" id="UP000803844"/>
    </source>
</evidence>
<accession>A0A9P4Y5K6</accession>